<keyword evidence="5" id="KW-1185">Reference proteome</keyword>
<dbReference type="OrthoDB" id="9802898at2"/>
<dbReference type="Proteomes" id="UP000051401">
    <property type="component" value="Unassembled WGS sequence"/>
</dbReference>
<accession>A0A0T5PBP0</accession>
<gene>
    <name evidence="4" type="primary">echA8_3</name>
    <name evidence="4" type="ORF">RIdsm_01244</name>
    <name evidence="3" type="ORF">XM52_06565</name>
</gene>
<dbReference type="FunFam" id="3.90.226.10:FF:000009">
    <property type="entry name" value="Carnitinyl-CoA dehydratase"/>
    <property type="match status" value="1"/>
</dbReference>
<dbReference type="PANTHER" id="PTHR11941">
    <property type="entry name" value="ENOYL-COA HYDRATASE-RELATED"/>
    <property type="match status" value="1"/>
</dbReference>
<proteinExistence type="inferred from homology"/>
<dbReference type="EMBL" id="LAXI01000003">
    <property type="protein sequence ID" value="KRS18476.1"/>
    <property type="molecule type" value="Genomic_DNA"/>
</dbReference>
<dbReference type="SUPFAM" id="SSF52096">
    <property type="entry name" value="ClpP/crotonase"/>
    <property type="match status" value="1"/>
</dbReference>
<dbReference type="PANTHER" id="PTHR11941:SF54">
    <property type="entry name" value="ENOYL-COA HYDRATASE, MITOCHONDRIAL"/>
    <property type="match status" value="1"/>
</dbReference>
<dbReference type="KEGG" id="rid:RIdsm_01244"/>
<comment type="similarity">
    <text evidence="1">Belongs to the enoyl-CoA hydratase/isomerase family.</text>
</comment>
<dbReference type="InterPro" id="IPR001753">
    <property type="entry name" value="Enoyl-CoA_hydra/iso"/>
</dbReference>
<evidence type="ECO:0000313" key="5">
    <source>
        <dbReference type="Proteomes" id="UP000051401"/>
    </source>
</evidence>
<dbReference type="EMBL" id="CP031598">
    <property type="protein sequence ID" value="QEW25457.1"/>
    <property type="molecule type" value="Genomic_DNA"/>
</dbReference>
<keyword evidence="2 3" id="KW-0456">Lyase</keyword>
<dbReference type="Pfam" id="PF00378">
    <property type="entry name" value="ECH_1"/>
    <property type="match status" value="1"/>
</dbReference>
<sequence length="263" mass="28302">MTSYETLTLARHGDHVDVVTLTRPEARNALNTQMGLDLCSLFEGYQLDHCGARCIVLTGDGDKAFCAGGDLKQRLGMTDEEWTAQHLVFERMARAIIACPIPIIAAVNGAAFGGGCEIAACCDFIYAADTARFAQTEVKLGIIPGAGGTQNLPRAMGTRRATEVILTGGTFDAAQAHEWGLVNRVLPGAELMQAALDVAHRIAANAPLAVNQAKQSIRKGVNMSLSDGLSFEIEAYYRLIHTQDRHEGTAAFNEKRPPKFEGK</sequence>
<dbReference type="FunFam" id="1.10.12.10:FF:000001">
    <property type="entry name" value="Probable enoyl-CoA hydratase, mitochondrial"/>
    <property type="match status" value="1"/>
</dbReference>
<dbReference type="RefSeq" id="WP_057814539.1">
    <property type="nucleotide sequence ID" value="NZ_CAXRJZ010000062.1"/>
</dbReference>
<evidence type="ECO:0000313" key="6">
    <source>
        <dbReference type="Proteomes" id="UP000325785"/>
    </source>
</evidence>
<dbReference type="Gene3D" id="1.10.12.10">
    <property type="entry name" value="Lyase 2-enoyl-coa Hydratase, Chain A, domain 2"/>
    <property type="match status" value="1"/>
</dbReference>
<evidence type="ECO:0000256" key="2">
    <source>
        <dbReference type="ARBA" id="ARBA00023239"/>
    </source>
</evidence>
<evidence type="ECO:0000313" key="3">
    <source>
        <dbReference type="EMBL" id="KRS18476.1"/>
    </source>
</evidence>
<reference evidence="4 6" key="2">
    <citation type="submission" date="2018-08" db="EMBL/GenBank/DDBJ databases">
        <title>Genetic Globetrotter - A new plasmid hitch-hiking vast phylogenetic and geographic distances.</title>
        <authorList>
            <person name="Vollmers J."/>
            <person name="Petersen J."/>
        </authorList>
    </citation>
    <scope>NUCLEOTIDE SEQUENCE [LARGE SCALE GENOMIC DNA]</scope>
    <source>
        <strain evidence="4 6">DSM 26383</strain>
    </source>
</reference>
<organism evidence="3 5">
    <name type="scientific">Roseovarius indicus</name>
    <dbReference type="NCBI Taxonomy" id="540747"/>
    <lineage>
        <taxon>Bacteria</taxon>
        <taxon>Pseudomonadati</taxon>
        <taxon>Pseudomonadota</taxon>
        <taxon>Alphaproteobacteria</taxon>
        <taxon>Rhodobacterales</taxon>
        <taxon>Roseobacteraceae</taxon>
        <taxon>Roseovarius</taxon>
    </lineage>
</organism>
<dbReference type="GO" id="GO:0004300">
    <property type="term" value="F:enoyl-CoA hydratase activity"/>
    <property type="evidence" value="ECO:0007669"/>
    <property type="project" value="UniProtKB-EC"/>
</dbReference>
<dbReference type="InterPro" id="IPR014748">
    <property type="entry name" value="Enoyl-CoA_hydra_C"/>
</dbReference>
<dbReference type="AlphaFoldDB" id="A0A0T5PBP0"/>
<dbReference type="PATRIC" id="fig|540747.5.peg.3674"/>
<reference evidence="3 5" key="1">
    <citation type="submission" date="2015-04" db="EMBL/GenBank/DDBJ databases">
        <title>The draft genome sequence of Roseovarius indicus B108T.</title>
        <authorList>
            <person name="Li G."/>
            <person name="Lai Q."/>
            <person name="Shao Z."/>
            <person name="Yan P."/>
        </authorList>
    </citation>
    <scope>NUCLEOTIDE SEQUENCE [LARGE SCALE GENOMIC DNA]</scope>
    <source>
        <strain evidence="3 5">B108</strain>
    </source>
</reference>
<dbReference type="Gene3D" id="3.90.226.10">
    <property type="entry name" value="2-enoyl-CoA Hydratase, Chain A, domain 1"/>
    <property type="match status" value="1"/>
</dbReference>
<dbReference type="EC" id="4.2.1.17" evidence="3 4"/>
<evidence type="ECO:0000313" key="4">
    <source>
        <dbReference type="EMBL" id="QEW25457.1"/>
    </source>
</evidence>
<protein>
    <submittedName>
        <fullName evidence="3 4">Enoyl-CoA hydratase</fullName>
        <ecNumber evidence="3 4">4.2.1.17</ecNumber>
    </submittedName>
</protein>
<dbReference type="Proteomes" id="UP000325785">
    <property type="component" value="Chromosome"/>
</dbReference>
<name>A0A0T5PBP0_9RHOB</name>
<dbReference type="CDD" id="cd06558">
    <property type="entry name" value="crotonase-like"/>
    <property type="match status" value="1"/>
</dbReference>
<evidence type="ECO:0000256" key="1">
    <source>
        <dbReference type="ARBA" id="ARBA00005254"/>
    </source>
</evidence>
<dbReference type="STRING" id="540747.SAMN04488031_104302"/>
<dbReference type="InterPro" id="IPR029045">
    <property type="entry name" value="ClpP/crotonase-like_dom_sf"/>
</dbReference>
<dbReference type="GO" id="GO:0006635">
    <property type="term" value="P:fatty acid beta-oxidation"/>
    <property type="evidence" value="ECO:0007669"/>
    <property type="project" value="TreeGrafter"/>
</dbReference>